<gene>
    <name evidence="2" type="ORF">H8L47_10665</name>
</gene>
<dbReference type="EMBL" id="JACOFX010000004">
    <property type="protein sequence ID" value="MBC3908030.1"/>
    <property type="molecule type" value="Genomic_DNA"/>
</dbReference>
<evidence type="ECO:0000256" key="1">
    <source>
        <dbReference type="SAM" id="SignalP"/>
    </source>
</evidence>
<name>A0ABR6Z8F0_9BURK</name>
<dbReference type="Proteomes" id="UP000646911">
    <property type="component" value="Unassembled WGS sequence"/>
</dbReference>
<dbReference type="RefSeq" id="WP_186953582.1">
    <property type="nucleotide sequence ID" value="NZ_JACOFX010000004.1"/>
</dbReference>
<protein>
    <submittedName>
        <fullName evidence="2">Uncharacterized protein</fullName>
    </submittedName>
</protein>
<comment type="caution">
    <text evidence="2">The sequence shown here is derived from an EMBL/GenBank/DDBJ whole genome shotgun (WGS) entry which is preliminary data.</text>
</comment>
<organism evidence="2 3">
    <name type="scientific">Undibacterium umbellatum</name>
    <dbReference type="NCBI Taxonomy" id="2762300"/>
    <lineage>
        <taxon>Bacteria</taxon>
        <taxon>Pseudomonadati</taxon>
        <taxon>Pseudomonadota</taxon>
        <taxon>Betaproteobacteria</taxon>
        <taxon>Burkholderiales</taxon>
        <taxon>Oxalobacteraceae</taxon>
        <taxon>Undibacterium</taxon>
    </lineage>
</organism>
<proteinExistence type="predicted"/>
<evidence type="ECO:0000313" key="3">
    <source>
        <dbReference type="Proteomes" id="UP000646911"/>
    </source>
</evidence>
<keyword evidence="3" id="KW-1185">Reference proteome</keyword>
<accession>A0ABR6Z8F0</accession>
<sequence length="125" mass="13922">MTVHGIKHLIAMFVLAIWTSTVAAAPPLPLQSGQYTFKHRFAEQPNMPSLVLTAKIRGHHIVLINRRASEVFPKGVIAEGTLMWHAASKQWIIGTSKADRYARDVGGCSDGPDVVDLRKRIYWTC</sequence>
<evidence type="ECO:0000313" key="2">
    <source>
        <dbReference type="EMBL" id="MBC3908030.1"/>
    </source>
</evidence>
<feature type="signal peptide" evidence="1">
    <location>
        <begin position="1"/>
        <end position="24"/>
    </location>
</feature>
<keyword evidence="1" id="KW-0732">Signal</keyword>
<feature type="chain" id="PRO_5045367436" evidence="1">
    <location>
        <begin position="25"/>
        <end position="125"/>
    </location>
</feature>
<reference evidence="2 3" key="1">
    <citation type="submission" date="2020-08" db="EMBL/GenBank/DDBJ databases">
        <title>Novel species isolated from subtropical streams in China.</title>
        <authorList>
            <person name="Lu H."/>
        </authorList>
    </citation>
    <scope>NUCLEOTIDE SEQUENCE [LARGE SCALE GENOMIC DNA]</scope>
    <source>
        <strain evidence="2 3">NL8W</strain>
    </source>
</reference>